<dbReference type="InterPro" id="IPR013324">
    <property type="entry name" value="RNA_pol_sigma_r3/r4-like"/>
</dbReference>
<dbReference type="Proteomes" id="UP000034855">
    <property type="component" value="Unassembled WGS sequence"/>
</dbReference>
<reference evidence="1 2" key="1">
    <citation type="journal article" date="2015" name="Nature">
        <title>rRNA introns, odd ribosomes, and small enigmatic genomes across a large radiation of phyla.</title>
        <authorList>
            <person name="Brown C.T."/>
            <person name="Hug L.A."/>
            <person name="Thomas B.C."/>
            <person name="Sharon I."/>
            <person name="Castelle C.J."/>
            <person name="Singh A."/>
            <person name="Wilkins M.J."/>
            <person name="Williams K.H."/>
            <person name="Banfield J.F."/>
        </authorList>
    </citation>
    <scope>NUCLEOTIDE SEQUENCE [LARGE SCALE GENOMIC DNA]</scope>
</reference>
<organism evidence="1 2">
    <name type="scientific">Candidatus Magasanikbacteria bacterium GW2011_GWA2_40_10</name>
    <dbReference type="NCBI Taxonomy" id="1619037"/>
    <lineage>
        <taxon>Bacteria</taxon>
        <taxon>Candidatus Magasanikiibacteriota</taxon>
    </lineage>
</organism>
<gene>
    <name evidence="1" type="ORF">UT67_C0002G0006</name>
</gene>
<accession>A0A0G0TBZ3</accession>
<evidence type="ECO:0000313" key="1">
    <source>
        <dbReference type="EMBL" id="KKR35382.1"/>
    </source>
</evidence>
<sequence length="311" mass="35970">MVKFNERSPYIENLHKDFKEIPERGAELSDKVDGIVVEIQNIKDVKKKQKKLEELLKHIHPLLDREVSEFCKQYSGLLLKQGFTKEDVFNRAVELMIENVYKWDNQETRKLQGKTSAHFITFFFSKVILYRNLGSIFVRPALTGKRKGNEISLNQPKFARGGEVGGFARKALLQDSLTDKKTEEFILDAIKKEELMMGKDAILEKLYTDEDPFLSLVIILRLGFGADLLNKWKEKFDLSVKSGKIEKHNQKYIPNVSGIIEKHSDDENVLREVGDLIGFSRERARQKEIQALKILKEQLESDSKLEEQRSA</sequence>
<dbReference type="STRING" id="1619037.UT67_C0002G0006"/>
<proteinExistence type="predicted"/>
<comment type="caution">
    <text evidence="1">The sequence shown here is derived from an EMBL/GenBank/DDBJ whole genome shotgun (WGS) entry which is preliminary data.</text>
</comment>
<evidence type="ECO:0000313" key="2">
    <source>
        <dbReference type="Proteomes" id="UP000034855"/>
    </source>
</evidence>
<dbReference type="AlphaFoldDB" id="A0A0G0TBZ3"/>
<dbReference type="EMBL" id="LBXR01000002">
    <property type="protein sequence ID" value="KKR35382.1"/>
    <property type="molecule type" value="Genomic_DNA"/>
</dbReference>
<dbReference type="InterPro" id="IPR036388">
    <property type="entry name" value="WH-like_DNA-bd_sf"/>
</dbReference>
<dbReference type="Gene3D" id="1.10.10.10">
    <property type="entry name" value="Winged helix-like DNA-binding domain superfamily/Winged helix DNA-binding domain"/>
    <property type="match status" value="1"/>
</dbReference>
<name>A0A0G0TBZ3_9BACT</name>
<protein>
    <submittedName>
        <fullName evidence="1">Uncharacterized protein</fullName>
    </submittedName>
</protein>
<dbReference type="SUPFAM" id="SSF88659">
    <property type="entry name" value="Sigma3 and sigma4 domains of RNA polymerase sigma factors"/>
    <property type="match status" value="1"/>
</dbReference>